<feature type="region of interest" description="Disordered" evidence="1">
    <location>
        <begin position="454"/>
        <end position="478"/>
    </location>
</feature>
<accession>A0AAD9GC94</accession>
<gene>
    <name evidence="2" type="ORF">P3T76_010390</name>
</gene>
<proteinExistence type="predicted"/>
<evidence type="ECO:0000313" key="3">
    <source>
        <dbReference type="Proteomes" id="UP001259832"/>
    </source>
</evidence>
<comment type="caution">
    <text evidence="2">The sequence shown here is derived from an EMBL/GenBank/DDBJ whole genome shotgun (WGS) entry which is preliminary data.</text>
</comment>
<protein>
    <submittedName>
        <fullName evidence="2">Uncharacterized protein</fullName>
    </submittedName>
</protein>
<evidence type="ECO:0000256" key="1">
    <source>
        <dbReference type="SAM" id="MobiDB-lite"/>
    </source>
</evidence>
<feature type="region of interest" description="Disordered" evidence="1">
    <location>
        <begin position="222"/>
        <end position="256"/>
    </location>
</feature>
<evidence type="ECO:0000313" key="2">
    <source>
        <dbReference type="EMBL" id="KAK1935695.1"/>
    </source>
</evidence>
<dbReference type="Proteomes" id="UP001259832">
    <property type="component" value="Unassembled WGS sequence"/>
</dbReference>
<sequence>MDIGLPITCTTCGGPTLGTDIEHEQNTRLDRVLGRNNEVATNDIAEMFDGLITEDSLPASDQPCEWVEPSTGKTVKFPLQHAVDFTYFVDGGRRPVPDHAGPSFCIVPIGHSNQDITAEILGPEEGLELFDPFLDDDSRPQDVEDTVAPLLDPRPGSKRHRDASYLGTERDMGVQVEPQQRRRVTLRSALDTDALIVEKLGDDPDLLERFLDIWRNNAQTGVTASRTSEQAIARNPSSRRRKPEHASKYAFTPQPDQQYVHEQVTSEKHRCKTPHVFISGLVRSDAVKFKALSGICTRAFDIRFGSKGLPIRHFAKLTSEERVAWLQSGGSNFDNLSATAEFAKATPAASIEKVVDSIKMFMVELIGLTEAILRFTEETLMRVSRDKTELPSVVYWINDVLEDFREAILSDSDVTQVQLRYSSEDRLLRDLMFVKLHRQVDALKQSKPIAATNWAEGKRSATRQPAQPIRDNSNRHGRIPKNVLKSLPVYIDPATNESQALCMRFLSTAECQEDEDGCCPSDRGHFVPKALPEVTKADIRKRFGGLKTEYNQL</sequence>
<reference evidence="2" key="1">
    <citation type="submission" date="2023-08" db="EMBL/GenBank/DDBJ databases">
        <title>Reference Genome Resource for the Citrus Pathogen Phytophthora citrophthora.</title>
        <authorList>
            <person name="Moller H."/>
            <person name="Coetzee B."/>
            <person name="Rose L.J."/>
            <person name="Van Niekerk J.M."/>
        </authorList>
    </citation>
    <scope>NUCLEOTIDE SEQUENCE</scope>
    <source>
        <strain evidence="2">STE-U-9442</strain>
    </source>
</reference>
<organism evidence="2 3">
    <name type="scientific">Phytophthora citrophthora</name>
    <dbReference type="NCBI Taxonomy" id="4793"/>
    <lineage>
        <taxon>Eukaryota</taxon>
        <taxon>Sar</taxon>
        <taxon>Stramenopiles</taxon>
        <taxon>Oomycota</taxon>
        <taxon>Peronosporomycetes</taxon>
        <taxon>Peronosporales</taxon>
        <taxon>Peronosporaceae</taxon>
        <taxon>Phytophthora</taxon>
    </lineage>
</organism>
<keyword evidence="3" id="KW-1185">Reference proteome</keyword>
<name>A0AAD9GC94_9STRA</name>
<dbReference type="EMBL" id="JASMQC010000022">
    <property type="protein sequence ID" value="KAK1935695.1"/>
    <property type="molecule type" value="Genomic_DNA"/>
</dbReference>
<dbReference type="AlphaFoldDB" id="A0AAD9GC94"/>